<dbReference type="GO" id="GO:0097367">
    <property type="term" value="F:carbohydrate derivative binding"/>
    <property type="evidence" value="ECO:0007669"/>
    <property type="project" value="InterPro"/>
</dbReference>
<evidence type="ECO:0000256" key="3">
    <source>
        <dbReference type="ARBA" id="ARBA00023163"/>
    </source>
</evidence>
<dbReference type="Proteomes" id="UP000199599">
    <property type="component" value="Unassembled WGS sequence"/>
</dbReference>
<feature type="domain" description="HTH rpiR-type" evidence="4">
    <location>
        <begin position="1"/>
        <end position="69"/>
    </location>
</feature>
<dbReference type="EMBL" id="FOMN01000007">
    <property type="protein sequence ID" value="SFD53419.1"/>
    <property type="molecule type" value="Genomic_DNA"/>
</dbReference>
<dbReference type="Pfam" id="PF01380">
    <property type="entry name" value="SIS"/>
    <property type="match status" value="1"/>
</dbReference>
<dbReference type="InterPro" id="IPR000281">
    <property type="entry name" value="HTH_RpiR"/>
</dbReference>
<dbReference type="CDD" id="cd05013">
    <property type="entry name" value="SIS_RpiR"/>
    <property type="match status" value="1"/>
</dbReference>
<dbReference type="GO" id="GO:1901135">
    <property type="term" value="P:carbohydrate derivative metabolic process"/>
    <property type="evidence" value="ECO:0007669"/>
    <property type="project" value="InterPro"/>
</dbReference>
<keyword evidence="1" id="KW-0805">Transcription regulation</keyword>
<sequence>MPTKELSSAELHLWNIVENNPEQIAKMSIVKLSQFANVSTATIVRTMQKMGYSGYTSYRESLKLKSKSNSAFSVLNDADDKIRHVITKNEIEMNNTLHNLSYSTIEDSISLTRQAKIIYIFARGLSESIANELMVKLQLTGKYCEFHSDPNIIKTMASKIKPNALAIFITLNGETEELVAAAAILNKNEIPTLTFTTNPAGSIMPYSTMSFIGYMSKTNYFPEYEVRSRLPLQIMTRIFSDAYSVRTGFYESK</sequence>
<reference evidence="7" key="1">
    <citation type="submission" date="2016-10" db="EMBL/GenBank/DDBJ databases">
        <authorList>
            <person name="Varghese N."/>
            <person name="Submissions S."/>
        </authorList>
    </citation>
    <scope>NUCLEOTIDE SEQUENCE [LARGE SCALE GENOMIC DNA]</scope>
    <source>
        <strain evidence="7">R-53102</strain>
    </source>
</reference>
<dbReference type="GO" id="GO:0003700">
    <property type="term" value="F:DNA-binding transcription factor activity"/>
    <property type="evidence" value="ECO:0007669"/>
    <property type="project" value="InterPro"/>
</dbReference>
<dbReference type="InterPro" id="IPR036388">
    <property type="entry name" value="WH-like_DNA-bd_sf"/>
</dbReference>
<dbReference type="RefSeq" id="WP_090093575.1">
    <property type="nucleotide sequence ID" value="NZ_CBCRVU010000005.1"/>
</dbReference>
<evidence type="ECO:0000313" key="7">
    <source>
        <dbReference type="Proteomes" id="UP000199599"/>
    </source>
</evidence>
<dbReference type="AlphaFoldDB" id="A0A1I1T475"/>
<dbReference type="PROSITE" id="PS51464">
    <property type="entry name" value="SIS"/>
    <property type="match status" value="1"/>
</dbReference>
<proteinExistence type="predicted"/>
<evidence type="ECO:0000256" key="1">
    <source>
        <dbReference type="ARBA" id="ARBA00023015"/>
    </source>
</evidence>
<organism evidence="6 7">
    <name type="scientific">Lactobacillus bombicola</name>
    <dbReference type="NCBI Taxonomy" id="1505723"/>
    <lineage>
        <taxon>Bacteria</taxon>
        <taxon>Bacillati</taxon>
        <taxon>Bacillota</taxon>
        <taxon>Bacilli</taxon>
        <taxon>Lactobacillales</taxon>
        <taxon>Lactobacillaceae</taxon>
        <taxon>Lactobacillus</taxon>
    </lineage>
</organism>
<dbReference type="STRING" id="1505723.SAMN04487792_1274"/>
<dbReference type="GO" id="GO:0003677">
    <property type="term" value="F:DNA binding"/>
    <property type="evidence" value="ECO:0007669"/>
    <property type="project" value="UniProtKB-KW"/>
</dbReference>
<keyword evidence="3" id="KW-0804">Transcription</keyword>
<keyword evidence="2" id="KW-0238">DNA-binding</keyword>
<evidence type="ECO:0000256" key="2">
    <source>
        <dbReference type="ARBA" id="ARBA00023125"/>
    </source>
</evidence>
<dbReference type="InterPro" id="IPR046348">
    <property type="entry name" value="SIS_dom_sf"/>
</dbReference>
<dbReference type="PANTHER" id="PTHR30514:SF21">
    <property type="entry name" value="RPIR-FAMILY TRANSCRIPTIONAL REGULATOR"/>
    <property type="match status" value="1"/>
</dbReference>
<dbReference type="SUPFAM" id="SSF46689">
    <property type="entry name" value="Homeodomain-like"/>
    <property type="match status" value="1"/>
</dbReference>
<name>A0A1I1T475_9LACO</name>
<dbReference type="InterPro" id="IPR035472">
    <property type="entry name" value="RpiR-like_SIS"/>
</dbReference>
<dbReference type="InterPro" id="IPR009057">
    <property type="entry name" value="Homeodomain-like_sf"/>
</dbReference>
<dbReference type="SUPFAM" id="SSF53697">
    <property type="entry name" value="SIS domain"/>
    <property type="match status" value="1"/>
</dbReference>
<dbReference type="PROSITE" id="PS51071">
    <property type="entry name" value="HTH_RPIR"/>
    <property type="match status" value="1"/>
</dbReference>
<dbReference type="InterPro" id="IPR001347">
    <property type="entry name" value="SIS_dom"/>
</dbReference>
<gene>
    <name evidence="6" type="ORF">SAMN04487792_1274</name>
</gene>
<protein>
    <submittedName>
        <fullName evidence="6">Transcriptional regulator, RpiR family</fullName>
    </submittedName>
</protein>
<evidence type="ECO:0000259" key="5">
    <source>
        <dbReference type="PROSITE" id="PS51464"/>
    </source>
</evidence>
<dbReference type="Gene3D" id="1.10.10.10">
    <property type="entry name" value="Winged helix-like DNA-binding domain superfamily/Winged helix DNA-binding domain"/>
    <property type="match status" value="1"/>
</dbReference>
<feature type="domain" description="SIS" evidence="5">
    <location>
        <begin position="105"/>
        <end position="253"/>
    </location>
</feature>
<dbReference type="PANTHER" id="PTHR30514">
    <property type="entry name" value="GLUCOKINASE"/>
    <property type="match status" value="1"/>
</dbReference>
<dbReference type="Gene3D" id="3.40.50.10490">
    <property type="entry name" value="Glucose-6-phosphate isomerase like protein, domain 1"/>
    <property type="match status" value="1"/>
</dbReference>
<dbReference type="Pfam" id="PF01418">
    <property type="entry name" value="HTH_6"/>
    <property type="match status" value="1"/>
</dbReference>
<accession>A0A1I1T475</accession>
<evidence type="ECO:0000259" key="4">
    <source>
        <dbReference type="PROSITE" id="PS51071"/>
    </source>
</evidence>
<evidence type="ECO:0000313" key="6">
    <source>
        <dbReference type="EMBL" id="SFD53419.1"/>
    </source>
</evidence>
<dbReference type="InterPro" id="IPR047640">
    <property type="entry name" value="RpiR-like"/>
</dbReference>